<dbReference type="EMBL" id="BTSY01000002">
    <property type="protein sequence ID" value="GMT14249.1"/>
    <property type="molecule type" value="Genomic_DNA"/>
</dbReference>
<protein>
    <submittedName>
        <fullName evidence="1">Uncharacterized protein</fullName>
    </submittedName>
</protein>
<keyword evidence="2" id="KW-1185">Reference proteome</keyword>
<proteinExistence type="predicted"/>
<evidence type="ECO:0000313" key="2">
    <source>
        <dbReference type="Proteomes" id="UP001432322"/>
    </source>
</evidence>
<sequence length="282" mass="32018">MGKEDDASGRVERGEGIHVRRFFGSQMRRENNLILTSQKINESDTRTFSNGYINICGDSFIVFGRLKSESEMDRSLTIVQILFESMQMATDVLRRRTNDLEKVFNVFGRGDGREKSREVLFVLFPLFSSPLPSPHGMLIIVIIVLLHIHLTSSISHLKSECLIDVLLLEGKEQRVELLRRVASIVDLRENGEGGLDGESLGGFEINGRLLSLVIDHTRDTILIDRDGETRIESYIFMTDETPVISRQLTRRSCHLDEHRLSAWEGGLDELANLRGHERAQPT</sequence>
<comment type="caution">
    <text evidence="1">The sequence shown here is derived from an EMBL/GenBank/DDBJ whole genome shotgun (WGS) entry which is preliminary data.</text>
</comment>
<gene>
    <name evidence="1" type="ORF">PFISCL1PPCAC_5546</name>
</gene>
<dbReference type="Proteomes" id="UP001432322">
    <property type="component" value="Unassembled WGS sequence"/>
</dbReference>
<evidence type="ECO:0000313" key="1">
    <source>
        <dbReference type="EMBL" id="GMT14249.1"/>
    </source>
</evidence>
<name>A0AAV5V6W0_9BILA</name>
<feature type="non-terminal residue" evidence="1">
    <location>
        <position position="282"/>
    </location>
</feature>
<organism evidence="1 2">
    <name type="scientific">Pristionchus fissidentatus</name>
    <dbReference type="NCBI Taxonomy" id="1538716"/>
    <lineage>
        <taxon>Eukaryota</taxon>
        <taxon>Metazoa</taxon>
        <taxon>Ecdysozoa</taxon>
        <taxon>Nematoda</taxon>
        <taxon>Chromadorea</taxon>
        <taxon>Rhabditida</taxon>
        <taxon>Rhabditina</taxon>
        <taxon>Diplogasteromorpha</taxon>
        <taxon>Diplogasteroidea</taxon>
        <taxon>Neodiplogasteridae</taxon>
        <taxon>Pristionchus</taxon>
    </lineage>
</organism>
<dbReference type="AlphaFoldDB" id="A0AAV5V6W0"/>
<reference evidence="1" key="1">
    <citation type="submission" date="2023-10" db="EMBL/GenBank/DDBJ databases">
        <title>Genome assembly of Pristionchus species.</title>
        <authorList>
            <person name="Yoshida K."/>
            <person name="Sommer R.J."/>
        </authorList>
    </citation>
    <scope>NUCLEOTIDE SEQUENCE</scope>
    <source>
        <strain evidence="1">RS5133</strain>
    </source>
</reference>
<accession>A0AAV5V6W0</accession>